<dbReference type="CDD" id="cd04301">
    <property type="entry name" value="NAT_SF"/>
    <property type="match status" value="1"/>
</dbReference>
<evidence type="ECO:0000313" key="2">
    <source>
        <dbReference type="EMBL" id="XDU74050.1"/>
    </source>
</evidence>
<dbReference type="InterPro" id="IPR053144">
    <property type="entry name" value="Acetyltransferase_Butenolide"/>
</dbReference>
<name>A0AB39VVY4_9GAMM</name>
<dbReference type="InterPro" id="IPR000182">
    <property type="entry name" value="GNAT_dom"/>
</dbReference>
<feature type="domain" description="N-acetyltransferase" evidence="1">
    <location>
        <begin position="1"/>
        <end position="137"/>
    </location>
</feature>
<dbReference type="AlphaFoldDB" id="A0AB39VVY4"/>
<dbReference type="EC" id="2.3.1.-" evidence="2"/>
<dbReference type="RefSeq" id="WP_369790297.1">
    <property type="nucleotide sequence ID" value="NZ_CP165628.1"/>
</dbReference>
<gene>
    <name evidence="2" type="ORF">AB3G37_08250</name>
</gene>
<evidence type="ECO:0000259" key="1">
    <source>
        <dbReference type="PROSITE" id="PS51186"/>
    </source>
</evidence>
<dbReference type="PROSITE" id="PS51186">
    <property type="entry name" value="GNAT"/>
    <property type="match status" value="1"/>
</dbReference>
<keyword evidence="2" id="KW-0012">Acyltransferase</keyword>
<dbReference type="Pfam" id="PF13508">
    <property type="entry name" value="Acetyltransf_7"/>
    <property type="match status" value="1"/>
</dbReference>
<organism evidence="2">
    <name type="scientific">Rouxiella sp. WC2420</name>
    <dbReference type="NCBI Taxonomy" id="3234145"/>
    <lineage>
        <taxon>Bacteria</taxon>
        <taxon>Pseudomonadati</taxon>
        <taxon>Pseudomonadota</taxon>
        <taxon>Gammaproteobacteria</taxon>
        <taxon>Enterobacterales</taxon>
        <taxon>Yersiniaceae</taxon>
        <taxon>Rouxiella</taxon>
    </lineage>
</organism>
<dbReference type="InterPro" id="IPR016181">
    <property type="entry name" value="Acyl_CoA_acyltransferase"/>
</dbReference>
<dbReference type="PANTHER" id="PTHR43233">
    <property type="entry name" value="FAMILY N-ACETYLTRANSFERASE, PUTATIVE (AFU_ORTHOLOGUE AFUA_6G03350)-RELATED"/>
    <property type="match status" value="1"/>
</dbReference>
<reference evidence="2" key="1">
    <citation type="submission" date="2024-07" db="EMBL/GenBank/DDBJ databases">
        <authorList>
            <person name="Biller S.J."/>
        </authorList>
    </citation>
    <scope>NUCLEOTIDE SEQUENCE</scope>
    <source>
        <strain evidence="2">WC2420</strain>
    </source>
</reference>
<protein>
    <submittedName>
        <fullName evidence="2">GNAT family N-acetyltransferase</fullName>
        <ecNumber evidence="2">2.3.1.-</ecNumber>
    </submittedName>
</protein>
<dbReference type="Gene3D" id="3.40.630.30">
    <property type="match status" value="1"/>
</dbReference>
<dbReference type="SUPFAM" id="SSF55729">
    <property type="entry name" value="Acyl-CoA N-acyltransferases (Nat)"/>
    <property type="match status" value="1"/>
</dbReference>
<proteinExistence type="predicted"/>
<dbReference type="EMBL" id="CP165628">
    <property type="protein sequence ID" value="XDU74050.1"/>
    <property type="molecule type" value="Genomic_DNA"/>
</dbReference>
<sequence length="137" mass="14902">MAASYKTFVEIPSITDYLHLRKAAGLTPRSHEAAKRGLPNTVVSALIRNGENVVAMGRVIGDGLCYQIVDIAVLPEHQGRGLGKEIMSTLMDKLKEIATTEVYISLIADGDASFLYKKYGFKETAPVSIGMAMWIGQ</sequence>
<accession>A0AB39VVY4</accession>
<dbReference type="GO" id="GO:0016747">
    <property type="term" value="F:acyltransferase activity, transferring groups other than amino-acyl groups"/>
    <property type="evidence" value="ECO:0007669"/>
    <property type="project" value="InterPro"/>
</dbReference>
<dbReference type="PANTHER" id="PTHR43233:SF1">
    <property type="entry name" value="FAMILY N-ACETYLTRANSFERASE, PUTATIVE (AFU_ORTHOLOGUE AFUA_6G03350)-RELATED"/>
    <property type="match status" value="1"/>
</dbReference>
<keyword evidence="2" id="KW-0808">Transferase</keyword>